<evidence type="ECO:0000313" key="2">
    <source>
        <dbReference type="Proteomes" id="UP000183832"/>
    </source>
</evidence>
<dbReference type="EMBL" id="CVRI01000063">
    <property type="protein sequence ID" value="CRL04523.1"/>
    <property type="molecule type" value="Genomic_DNA"/>
</dbReference>
<keyword evidence="2" id="KW-1185">Reference proteome</keyword>
<dbReference type="AlphaFoldDB" id="A0A1J1IW68"/>
<name>A0A1J1IW68_9DIPT</name>
<dbReference type="Proteomes" id="UP000183832">
    <property type="component" value="Unassembled WGS sequence"/>
</dbReference>
<protein>
    <submittedName>
        <fullName evidence="1">CLUMA_CG017598, isoform A</fullName>
    </submittedName>
</protein>
<reference evidence="1 2" key="1">
    <citation type="submission" date="2015-04" db="EMBL/GenBank/DDBJ databases">
        <authorList>
            <person name="Syromyatnikov M.Y."/>
            <person name="Popov V.N."/>
        </authorList>
    </citation>
    <scope>NUCLEOTIDE SEQUENCE [LARGE SCALE GENOMIC DNA]</scope>
</reference>
<gene>
    <name evidence="1" type="ORF">CLUMA_CG017598</name>
</gene>
<sequence>MPVIDDGNCEQRSIRLRAFIHVRRKRISSGSKVFLKTVVCLLKIITKSEAKRGLAMQIWVN</sequence>
<evidence type="ECO:0000313" key="1">
    <source>
        <dbReference type="EMBL" id="CRL04523.1"/>
    </source>
</evidence>
<proteinExistence type="predicted"/>
<accession>A0A1J1IW68</accession>
<organism evidence="1 2">
    <name type="scientific">Clunio marinus</name>
    <dbReference type="NCBI Taxonomy" id="568069"/>
    <lineage>
        <taxon>Eukaryota</taxon>
        <taxon>Metazoa</taxon>
        <taxon>Ecdysozoa</taxon>
        <taxon>Arthropoda</taxon>
        <taxon>Hexapoda</taxon>
        <taxon>Insecta</taxon>
        <taxon>Pterygota</taxon>
        <taxon>Neoptera</taxon>
        <taxon>Endopterygota</taxon>
        <taxon>Diptera</taxon>
        <taxon>Nematocera</taxon>
        <taxon>Chironomoidea</taxon>
        <taxon>Chironomidae</taxon>
        <taxon>Clunio</taxon>
    </lineage>
</organism>